<dbReference type="AlphaFoldDB" id="A0A4Y9L1Y5"/>
<dbReference type="EMBL" id="SPQU01000012">
    <property type="protein sequence ID" value="TFV36063.1"/>
    <property type="molecule type" value="Genomic_DNA"/>
</dbReference>
<dbReference type="OrthoDB" id="8234890at2"/>
<proteinExistence type="predicted"/>
<sequence length="144" mass="15116">MSQIHKVFLSAIAIVATLGAVQLASGHDLADRWQAVADVPSHSASFAPGHAPSHNVNRAGKADRLAELKPAAVSTRTVSMRLNDLAATSVLLRVPAAIETGNAKPPALLQNQKKVRTKPTIACEPMVSSLTEVAKLLQPGRCVT</sequence>
<comment type="caution">
    <text evidence="1">The sequence shown here is derived from an EMBL/GenBank/DDBJ whole genome shotgun (WGS) entry which is preliminary data.</text>
</comment>
<organism evidence="1 2">
    <name type="scientific">Bradyrhizobium frederickii</name>
    <dbReference type="NCBI Taxonomy" id="2560054"/>
    <lineage>
        <taxon>Bacteria</taxon>
        <taxon>Pseudomonadati</taxon>
        <taxon>Pseudomonadota</taxon>
        <taxon>Alphaproteobacteria</taxon>
        <taxon>Hyphomicrobiales</taxon>
        <taxon>Nitrobacteraceae</taxon>
        <taxon>Bradyrhizobium</taxon>
    </lineage>
</organism>
<evidence type="ECO:0000313" key="1">
    <source>
        <dbReference type="EMBL" id="TFV36063.1"/>
    </source>
</evidence>
<dbReference type="RefSeq" id="WP_126259416.1">
    <property type="nucleotide sequence ID" value="NZ_SPQU01000012.1"/>
</dbReference>
<name>A0A4Y9L1Y5_9BRAD</name>
<evidence type="ECO:0000313" key="2">
    <source>
        <dbReference type="Proteomes" id="UP000298225"/>
    </source>
</evidence>
<reference evidence="1 2" key="1">
    <citation type="submission" date="2019-03" db="EMBL/GenBank/DDBJ databases">
        <title>Bradyrhizobium strains diversity isolated from Chamaecrista fasciculata.</title>
        <authorList>
            <person name="Urquiaga M.C.O."/>
            <person name="Hungria M."/>
            <person name="Delamuta J.R.M."/>
        </authorList>
    </citation>
    <scope>NUCLEOTIDE SEQUENCE [LARGE SCALE GENOMIC DNA]</scope>
    <source>
        <strain evidence="1 2">CNPSo 3424</strain>
    </source>
</reference>
<dbReference type="Proteomes" id="UP000298225">
    <property type="component" value="Unassembled WGS sequence"/>
</dbReference>
<protein>
    <submittedName>
        <fullName evidence="1">Uncharacterized protein</fullName>
    </submittedName>
</protein>
<keyword evidence="2" id="KW-1185">Reference proteome</keyword>
<accession>A0A4Y9L1Y5</accession>
<gene>
    <name evidence="1" type="ORF">E4K66_25185</name>
</gene>